<dbReference type="PANTHER" id="PTHR35561">
    <property type="entry name" value="RNA 2',3'-CYCLIC PHOSPHODIESTERASE"/>
    <property type="match status" value="1"/>
</dbReference>
<feature type="short sequence motif" description="HXTX 1" evidence="2">
    <location>
        <begin position="46"/>
        <end position="49"/>
    </location>
</feature>
<dbReference type="Gene3D" id="3.90.1140.10">
    <property type="entry name" value="Cyclic phosphodiesterase"/>
    <property type="match status" value="1"/>
</dbReference>
<proteinExistence type="inferred from homology"/>
<dbReference type="NCBIfam" id="TIGR02258">
    <property type="entry name" value="2_5_ligase"/>
    <property type="match status" value="1"/>
</dbReference>
<dbReference type="HAMAP" id="MF_01940">
    <property type="entry name" value="RNA_CPDase"/>
    <property type="match status" value="1"/>
</dbReference>
<dbReference type="GO" id="GO:0008664">
    <property type="term" value="F:RNA 2',3'-cyclic 3'-phosphodiesterase activity"/>
    <property type="evidence" value="ECO:0007669"/>
    <property type="project" value="UniProtKB-EC"/>
</dbReference>
<dbReference type="PANTHER" id="PTHR35561:SF1">
    <property type="entry name" value="RNA 2',3'-CYCLIC PHOSPHODIESTERASE"/>
    <property type="match status" value="1"/>
</dbReference>
<comment type="function">
    <text evidence="2">Hydrolyzes RNA 2',3'-cyclic phosphodiester to an RNA 2'-phosphomonoester.</text>
</comment>
<evidence type="ECO:0000313" key="4">
    <source>
        <dbReference type="Proteomes" id="UP000238220"/>
    </source>
</evidence>
<keyword evidence="1 2" id="KW-0378">Hydrolase</keyword>
<feature type="active site" description="Proton acceptor" evidence="2">
    <location>
        <position position="131"/>
    </location>
</feature>
<comment type="catalytic activity">
    <reaction evidence="2">
        <text>a 3'-end 2',3'-cyclophospho-ribonucleotide-RNA + H2O = a 3'-end 2'-phospho-ribonucleotide-RNA + H(+)</text>
        <dbReference type="Rhea" id="RHEA:11828"/>
        <dbReference type="Rhea" id="RHEA-COMP:10464"/>
        <dbReference type="Rhea" id="RHEA-COMP:17353"/>
        <dbReference type="ChEBI" id="CHEBI:15377"/>
        <dbReference type="ChEBI" id="CHEBI:15378"/>
        <dbReference type="ChEBI" id="CHEBI:83064"/>
        <dbReference type="ChEBI" id="CHEBI:173113"/>
        <dbReference type="EC" id="3.1.4.58"/>
    </reaction>
</comment>
<dbReference type="OrthoDB" id="7061261at2"/>
<dbReference type="SUPFAM" id="SSF55144">
    <property type="entry name" value="LigT-like"/>
    <property type="match status" value="1"/>
</dbReference>
<reference evidence="3 4" key="1">
    <citation type="submission" date="2018-02" db="EMBL/GenBank/DDBJ databases">
        <title>Genome sequencing of Solimonas sp. HR-BB.</title>
        <authorList>
            <person name="Lee Y."/>
            <person name="Jeon C.O."/>
        </authorList>
    </citation>
    <scope>NUCLEOTIDE SEQUENCE [LARGE SCALE GENOMIC DNA]</scope>
    <source>
        <strain evidence="3 4">HR-BB</strain>
    </source>
</reference>
<sequence length="197" mass="22405">MMLKLNRLFFALWPGEAQRRACDEAARELRLKMQPGGYLSSPERYHITLLFLGDTVSPESEQAALRAAARVKSAPFALNLELASSFRANKKIPWWLGPRETPPGLTQLHERINEAMLSARVLPERMKFVPHLTILRDAHLPLPVTPIRPIAWNVDEFVLLRSRLDQKPMSYEVLGRWKLDGDGEPPAPPPQKQLGLF</sequence>
<dbReference type="Pfam" id="PF13563">
    <property type="entry name" value="2_5_RNA_ligase2"/>
    <property type="match status" value="1"/>
</dbReference>
<name>A0A2S5TLA2_9GAMM</name>
<dbReference type="InterPro" id="IPR004175">
    <property type="entry name" value="RNA_CPDase"/>
</dbReference>
<feature type="active site" description="Proton donor" evidence="2">
    <location>
        <position position="46"/>
    </location>
</feature>
<gene>
    <name evidence="3" type="primary">thpR</name>
    <name evidence="3" type="ORF">C3942_02475</name>
</gene>
<evidence type="ECO:0000256" key="2">
    <source>
        <dbReference type="HAMAP-Rule" id="MF_01940"/>
    </source>
</evidence>
<evidence type="ECO:0000256" key="1">
    <source>
        <dbReference type="ARBA" id="ARBA00022801"/>
    </source>
</evidence>
<protein>
    <recommendedName>
        <fullName evidence="2">RNA 2',3'-cyclic phosphodiesterase</fullName>
        <shortName evidence="2">RNA 2',3'-CPDase</shortName>
        <ecNumber evidence="2">3.1.4.58</ecNumber>
    </recommendedName>
</protein>
<comment type="caution">
    <text evidence="3">The sequence shown here is derived from an EMBL/GenBank/DDBJ whole genome shotgun (WGS) entry which is preliminary data.</text>
</comment>
<organism evidence="3 4">
    <name type="scientific">Solimonas fluminis</name>
    <dbReference type="NCBI Taxonomy" id="2086571"/>
    <lineage>
        <taxon>Bacteria</taxon>
        <taxon>Pseudomonadati</taxon>
        <taxon>Pseudomonadota</taxon>
        <taxon>Gammaproteobacteria</taxon>
        <taxon>Nevskiales</taxon>
        <taxon>Nevskiaceae</taxon>
        <taxon>Solimonas</taxon>
    </lineage>
</organism>
<keyword evidence="4" id="KW-1185">Reference proteome</keyword>
<evidence type="ECO:0000313" key="3">
    <source>
        <dbReference type="EMBL" id="PPE75775.1"/>
    </source>
</evidence>
<feature type="short sequence motif" description="HXTX 2" evidence="2">
    <location>
        <begin position="131"/>
        <end position="134"/>
    </location>
</feature>
<dbReference type="Proteomes" id="UP000238220">
    <property type="component" value="Unassembled WGS sequence"/>
</dbReference>
<accession>A0A2S5TLA2</accession>
<dbReference type="AlphaFoldDB" id="A0A2S5TLA2"/>
<dbReference type="RefSeq" id="WP_104228741.1">
    <property type="nucleotide sequence ID" value="NZ_PSNW01000001.1"/>
</dbReference>
<dbReference type="EMBL" id="PSNW01000001">
    <property type="protein sequence ID" value="PPE75775.1"/>
    <property type="molecule type" value="Genomic_DNA"/>
</dbReference>
<dbReference type="EC" id="3.1.4.58" evidence="2"/>
<dbReference type="InterPro" id="IPR009097">
    <property type="entry name" value="Cyclic_Pdiesterase"/>
</dbReference>
<dbReference type="GO" id="GO:0004113">
    <property type="term" value="F:2',3'-cyclic-nucleotide 3'-phosphodiesterase activity"/>
    <property type="evidence" value="ECO:0007669"/>
    <property type="project" value="InterPro"/>
</dbReference>
<comment type="similarity">
    <text evidence="2">Belongs to the 2H phosphoesterase superfamily. ThpR family.</text>
</comment>